<reference evidence="1 2" key="1">
    <citation type="submission" date="2016-03" db="EMBL/GenBank/DDBJ databases">
        <authorList>
            <person name="Ploux O."/>
        </authorList>
    </citation>
    <scope>NUCLEOTIDE SEQUENCE [LARGE SCALE GENOMIC DNA]</scope>
    <source>
        <strain evidence="1 2">R-45363</strain>
    </source>
</reference>
<protein>
    <recommendedName>
        <fullName evidence="3">Lipoprotein</fullName>
    </recommendedName>
</protein>
<evidence type="ECO:0008006" key="3">
    <source>
        <dbReference type="Google" id="ProtNLM"/>
    </source>
</evidence>
<dbReference type="Proteomes" id="UP000078090">
    <property type="component" value="Unassembled WGS sequence"/>
</dbReference>
<gene>
    <name evidence="1" type="ORF">A1332_15250</name>
</gene>
<name>A0A177MG28_METMH</name>
<proteinExistence type="predicted"/>
<accession>A0A177MG28</accession>
<organism evidence="1 2">
    <name type="scientific">Methylomonas methanica</name>
    <dbReference type="NCBI Taxonomy" id="421"/>
    <lineage>
        <taxon>Bacteria</taxon>
        <taxon>Pseudomonadati</taxon>
        <taxon>Pseudomonadota</taxon>
        <taxon>Gammaproteobacteria</taxon>
        <taxon>Methylococcales</taxon>
        <taxon>Methylococcaceae</taxon>
        <taxon>Methylomonas</taxon>
    </lineage>
</organism>
<evidence type="ECO:0000313" key="1">
    <source>
        <dbReference type="EMBL" id="OAI03759.1"/>
    </source>
</evidence>
<dbReference type="PROSITE" id="PS51257">
    <property type="entry name" value="PROKAR_LIPOPROTEIN"/>
    <property type="match status" value="1"/>
</dbReference>
<evidence type="ECO:0000313" key="2">
    <source>
        <dbReference type="Proteomes" id="UP000078090"/>
    </source>
</evidence>
<sequence>MEPRLKLIKLVTIYFIMSAVSGCGIGQKKLLFVSKTNVGVDIDADRLTAQINIDREEAAIGPTFEGGKHVPLVAGFTNESRFLGGFGVSTIFAGGTAAEAFSTKWQSDGTNCGTEPNDENTAIKLTEMPKFKKGPFRKFWDLITSAETDEFTSLPGPGDVKPFIFSTDSSLGLKVAWSPSSATSGIPDKIQIGFNREELALAPLMVTNINDQAEIKNGFKYKVSSPSFLASLVSDTSFSDLKDSKLAWVQTFAVGTTATHIACDSAIRKDLQKKFSITPK</sequence>
<dbReference type="AlphaFoldDB" id="A0A177MG28"/>
<dbReference type="EMBL" id="LUUG01000075">
    <property type="protein sequence ID" value="OAI03759.1"/>
    <property type="molecule type" value="Genomic_DNA"/>
</dbReference>
<comment type="caution">
    <text evidence="1">The sequence shown here is derived from an EMBL/GenBank/DDBJ whole genome shotgun (WGS) entry which is preliminary data.</text>
</comment>
<dbReference type="RefSeq" id="WP_064008900.1">
    <property type="nucleotide sequence ID" value="NZ_LUUG01000075.1"/>
</dbReference>